<dbReference type="STRING" id="1166340.SAMN05192583_2203"/>
<dbReference type="EMBL" id="FOCF01000005">
    <property type="protein sequence ID" value="SEN19565.1"/>
    <property type="molecule type" value="Genomic_DNA"/>
</dbReference>
<dbReference type="CDD" id="cd02440">
    <property type="entry name" value="AdoMet_MTases"/>
    <property type="match status" value="1"/>
</dbReference>
<dbReference type="SUPFAM" id="SSF53335">
    <property type="entry name" value="S-adenosyl-L-methionine-dependent methyltransferases"/>
    <property type="match status" value="1"/>
</dbReference>
<sequence length="185" mass="19288">MRVIAGQWRGRPLVAPKGDATRPTADRTREALFSMLASRLGSLDGLAVADLFAGSGALGIEALSRGAATCLFVEQDRDALDALKGNLAKLGTRADVRAGSVMALGPARAPLDLIMMDPPYGTGAGMVALDKLSRLGWTGPATWVSIETARDEVVEVAGFTVDAERVHGKARLTLLRPAAPEGQPG</sequence>
<keyword evidence="4" id="KW-1185">Reference proteome</keyword>
<dbReference type="RefSeq" id="WP_093665760.1">
    <property type="nucleotide sequence ID" value="NZ_FOCF01000005.1"/>
</dbReference>
<protein>
    <submittedName>
        <fullName evidence="3">16S rRNA (Guanine966-N2)-methyltransferase</fullName>
    </submittedName>
</protein>
<proteinExistence type="predicted"/>
<dbReference type="AlphaFoldDB" id="A0A1H8EJA1"/>
<dbReference type="Gene3D" id="3.40.50.150">
    <property type="entry name" value="Vaccinia Virus protein VP39"/>
    <property type="match status" value="1"/>
</dbReference>
<evidence type="ECO:0000256" key="1">
    <source>
        <dbReference type="ARBA" id="ARBA00022603"/>
    </source>
</evidence>
<reference evidence="4" key="1">
    <citation type="submission" date="2016-10" db="EMBL/GenBank/DDBJ databases">
        <authorList>
            <person name="Varghese N."/>
            <person name="Submissions S."/>
        </authorList>
    </citation>
    <scope>NUCLEOTIDE SEQUENCE [LARGE SCALE GENOMIC DNA]</scope>
    <source>
        <strain evidence="4">S6-262</strain>
    </source>
</reference>
<dbReference type="GO" id="GO:0008168">
    <property type="term" value="F:methyltransferase activity"/>
    <property type="evidence" value="ECO:0007669"/>
    <property type="project" value="UniProtKB-KW"/>
</dbReference>
<keyword evidence="1 3" id="KW-0489">Methyltransferase</keyword>
<dbReference type="PIRSF" id="PIRSF004553">
    <property type="entry name" value="CHP00095"/>
    <property type="match status" value="1"/>
</dbReference>
<dbReference type="PANTHER" id="PTHR43542:SF1">
    <property type="entry name" value="METHYLTRANSFERASE"/>
    <property type="match status" value="1"/>
</dbReference>
<dbReference type="Proteomes" id="UP000199206">
    <property type="component" value="Unassembled WGS sequence"/>
</dbReference>
<name>A0A1H8EJA1_9SPHN</name>
<dbReference type="InterPro" id="IPR029063">
    <property type="entry name" value="SAM-dependent_MTases_sf"/>
</dbReference>
<organism evidence="3 4">
    <name type="scientific">Sphingomonas gellani</name>
    <dbReference type="NCBI Taxonomy" id="1166340"/>
    <lineage>
        <taxon>Bacteria</taxon>
        <taxon>Pseudomonadati</taxon>
        <taxon>Pseudomonadota</taxon>
        <taxon>Alphaproteobacteria</taxon>
        <taxon>Sphingomonadales</taxon>
        <taxon>Sphingomonadaceae</taxon>
        <taxon>Sphingomonas</taxon>
    </lineage>
</organism>
<evidence type="ECO:0000256" key="2">
    <source>
        <dbReference type="ARBA" id="ARBA00022679"/>
    </source>
</evidence>
<dbReference type="InterPro" id="IPR004398">
    <property type="entry name" value="RNA_MeTrfase_RsmD"/>
</dbReference>
<dbReference type="GO" id="GO:0031167">
    <property type="term" value="P:rRNA methylation"/>
    <property type="evidence" value="ECO:0007669"/>
    <property type="project" value="InterPro"/>
</dbReference>
<evidence type="ECO:0000313" key="4">
    <source>
        <dbReference type="Proteomes" id="UP000199206"/>
    </source>
</evidence>
<keyword evidence="2 3" id="KW-0808">Transferase</keyword>
<dbReference type="NCBIfam" id="TIGR00095">
    <property type="entry name" value="16S rRNA (guanine(966)-N(2))-methyltransferase RsmD"/>
    <property type="match status" value="1"/>
</dbReference>
<evidence type="ECO:0000313" key="3">
    <source>
        <dbReference type="EMBL" id="SEN19565.1"/>
    </source>
</evidence>
<dbReference type="PANTHER" id="PTHR43542">
    <property type="entry name" value="METHYLTRANSFERASE"/>
    <property type="match status" value="1"/>
</dbReference>
<dbReference type="OrthoDB" id="9803017at2"/>
<gene>
    <name evidence="3" type="ORF">SAMN05192583_2203</name>
</gene>
<accession>A0A1H8EJA1</accession>
<dbReference type="Pfam" id="PF03602">
    <property type="entry name" value="Cons_hypoth95"/>
    <property type="match status" value="1"/>
</dbReference>